<evidence type="ECO:0000256" key="1">
    <source>
        <dbReference type="SAM" id="MobiDB-lite"/>
    </source>
</evidence>
<dbReference type="NCBIfam" id="TIGR01640">
    <property type="entry name" value="F_box_assoc_1"/>
    <property type="match status" value="1"/>
</dbReference>
<dbReference type="Pfam" id="PF07734">
    <property type="entry name" value="FBA_1"/>
    <property type="match status" value="1"/>
</dbReference>
<dbReference type="Proteomes" id="UP001141552">
    <property type="component" value="Unassembled WGS sequence"/>
</dbReference>
<feature type="domain" description="F-box" evidence="2">
    <location>
        <begin position="10"/>
        <end position="46"/>
    </location>
</feature>
<dbReference type="Gene3D" id="1.20.1280.50">
    <property type="match status" value="1"/>
</dbReference>
<evidence type="ECO:0000259" key="3">
    <source>
        <dbReference type="Pfam" id="PF07734"/>
    </source>
</evidence>
<dbReference type="PANTHER" id="PTHR31672:SF10">
    <property type="entry name" value="F-BOX DOMAIN-CONTAINING PROTEIN"/>
    <property type="match status" value="1"/>
</dbReference>
<dbReference type="EMBL" id="JAKUCV010007462">
    <property type="protein sequence ID" value="KAJ4823407.1"/>
    <property type="molecule type" value="Genomic_DNA"/>
</dbReference>
<keyword evidence="5" id="KW-1185">Reference proteome</keyword>
<dbReference type="InterPro" id="IPR036047">
    <property type="entry name" value="F-box-like_dom_sf"/>
</dbReference>
<evidence type="ECO:0000259" key="2">
    <source>
        <dbReference type="Pfam" id="PF00646"/>
    </source>
</evidence>
<name>A0A9Q0F2H8_9ROSI</name>
<dbReference type="InterPro" id="IPR017451">
    <property type="entry name" value="F-box-assoc_interact_dom"/>
</dbReference>
<protein>
    <recommendedName>
        <fullName evidence="6">F-box domain-containing protein</fullName>
    </recommendedName>
</protein>
<dbReference type="AlphaFoldDB" id="A0A9Q0F2H8"/>
<evidence type="ECO:0000313" key="5">
    <source>
        <dbReference type="Proteomes" id="UP001141552"/>
    </source>
</evidence>
<organism evidence="4 5">
    <name type="scientific">Turnera subulata</name>
    <dbReference type="NCBI Taxonomy" id="218843"/>
    <lineage>
        <taxon>Eukaryota</taxon>
        <taxon>Viridiplantae</taxon>
        <taxon>Streptophyta</taxon>
        <taxon>Embryophyta</taxon>
        <taxon>Tracheophyta</taxon>
        <taxon>Spermatophyta</taxon>
        <taxon>Magnoliopsida</taxon>
        <taxon>eudicotyledons</taxon>
        <taxon>Gunneridae</taxon>
        <taxon>Pentapetalae</taxon>
        <taxon>rosids</taxon>
        <taxon>fabids</taxon>
        <taxon>Malpighiales</taxon>
        <taxon>Passifloraceae</taxon>
        <taxon>Turnera</taxon>
    </lineage>
</organism>
<feature type="compositionally biased region" description="Basic and acidic residues" evidence="1">
    <location>
        <begin position="332"/>
        <end position="346"/>
    </location>
</feature>
<dbReference type="OrthoDB" id="5314306at2759"/>
<feature type="compositionally biased region" description="Basic and acidic residues" evidence="1">
    <location>
        <begin position="91"/>
        <end position="100"/>
    </location>
</feature>
<feature type="domain" description="F-box associated beta-propeller type 1" evidence="3">
    <location>
        <begin position="109"/>
        <end position="215"/>
    </location>
</feature>
<dbReference type="InterPro" id="IPR050796">
    <property type="entry name" value="SCF_F-box_component"/>
</dbReference>
<accession>A0A9Q0F2H8</accession>
<reference evidence="4" key="2">
    <citation type="journal article" date="2023" name="Plants (Basel)">
        <title>Annotation of the Turnera subulata (Passifloraceae) Draft Genome Reveals the S-Locus Evolved after the Divergence of Turneroideae from Passifloroideae in a Stepwise Manner.</title>
        <authorList>
            <person name="Henning P.M."/>
            <person name="Roalson E.H."/>
            <person name="Mir W."/>
            <person name="McCubbin A.G."/>
            <person name="Shore J.S."/>
        </authorList>
    </citation>
    <scope>NUCLEOTIDE SEQUENCE</scope>
    <source>
        <strain evidence="4">F60SS</strain>
    </source>
</reference>
<dbReference type="InterPro" id="IPR001810">
    <property type="entry name" value="F-box_dom"/>
</dbReference>
<feature type="region of interest" description="Disordered" evidence="1">
    <location>
        <begin position="82"/>
        <end position="104"/>
    </location>
</feature>
<sequence>MEEVRTELVPDENCLDILSKLPAKSVVRFMCLNKSWHNLILDNRPYLADLHYSHHKSSYATDCNYLVERVIKPVLPSLLEAEDDDNNDEEAVNHEGKSAQERSSITDEGYECKSSIGFGFCQVNKDFKVVYVVILYDPGTNEMAYQGVDVYSLASDSWKSLIDIVTVPLDAYDLPPHITFDGNPHWMVQKQKGDPIFIISFDFCTEQFRTISKVQLPGLGGYEYDLGGMEGMELCTYKDMVCIYRRRDRGGVRVFDCELWVLKVCDGRNNYSVDESYWAEASFLAGSGDITEVQASEACPGSDLRPIDGVCITYDYIYKGRAASARESSSSTKEEKNDQGTDGKKE</sequence>
<reference evidence="4" key="1">
    <citation type="submission" date="2022-02" db="EMBL/GenBank/DDBJ databases">
        <authorList>
            <person name="Henning P.M."/>
            <person name="McCubbin A.G."/>
            <person name="Shore J.S."/>
        </authorList>
    </citation>
    <scope>NUCLEOTIDE SEQUENCE</scope>
    <source>
        <strain evidence="4">F60SS</strain>
        <tissue evidence="4">Leaves</tissue>
    </source>
</reference>
<evidence type="ECO:0000313" key="4">
    <source>
        <dbReference type="EMBL" id="KAJ4823407.1"/>
    </source>
</evidence>
<evidence type="ECO:0008006" key="6">
    <source>
        <dbReference type="Google" id="ProtNLM"/>
    </source>
</evidence>
<dbReference type="PANTHER" id="PTHR31672">
    <property type="entry name" value="BNACNNG10540D PROTEIN"/>
    <property type="match status" value="1"/>
</dbReference>
<gene>
    <name evidence="4" type="ORF">Tsubulata_032428</name>
</gene>
<proteinExistence type="predicted"/>
<dbReference type="Pfam" id="PF00646">
    <property type="entry name" value="F-box"/>
    <property type="match status" value="1"/>
</dbReference>
<dbReference type="SUPFAM" id="SSF81383">
    <property type="entry name" value="F-box domain"/>
    <property type="match status" value="1"/>
</dbReference>
<dbReference type="InterPro" id="IPR006527">
    <property type="entry name" value="F-box-assoc_dom_typ1"/>
</dbReference>
<feature type="region of interest" description="Disordered" evidence="1">
    <location>
        <begin position="322"/>
        <end position="346"/>
    </location>
</feature>
<feature type="compositionally biased region" description="Low complexity" evidence="1">
    <location>
        <begin position="322"/>
        <end position="331"/>
    </location>
</feature>
<comment type="caution">
    <text evidence="4">The sequence shown here is derived from an EMBL/GenBank/DDBJ whole genome shotgun (WGS) entry which is preliminary data.</text>
</comment>